<sequence>MPEQPAPPDAAESRLVDRARRGEAAAFERLVGDHAQRTWAVCYRITGNAHDAEDALQDALIAAWQNLPRFRGDSRFGTWLHRIAANASLAVVRRRRDVVMDELPTARAEAAMTDHYERLAESDRIEAALRTLPEDFRVALVLREFGDLSYQEIATHQGVGVQTVKSRLNRARSAMAVALGRA</sequence>
<dbReference type="InterPro" id="IPR014284">
    <property type="entry name" value="RNA_pol_sigma-70_dom"/>
</dbReference>
<dbReference type="NCBIfam" id="TIGR02937">
    <property type="entry name" value="sigma70-ECF"/>
    <property type="match status" value="1"/>
</dbReference>
<dbReference type="EMBL" id="BOOY01000034">
    <property type="protein sequence ID" value="GIJ05538.1"/>
    <property type="molecule type" value="Genomic_DNA"/>
</dbReference>
<name>A0A8J3YBI9_9ACTN</name>
<comment type="similarity">
    <text evidence="1">Belongs to the sigma-70 factor family. ECF subfamily.</text>
</comment>
<dbReference type="InterPro" id="IPR039425">
    <property type="entry name" value="RNA_pol_sigma-70-like"/>
</dbReference>
<proteinExistence type="inferred from homology"/>
<dbReference type="Pfam" id="PF08281">
    <property type="entry name" value="Sigma70_r4_2"/>
    <property type="match status" value="1"/>
</dbReference>
<keyword evidence="5" id="KW-0804">Transcription</keyword>
<evidence type="ECO:0000259" key="6">
    <source>
        <dbReference type="Pfam" id="PF04542"/>
    </source>
</evidence>
<protein>
    <submittedName>
        <fullName evidence="8">RNA polymerase sigma factor</fullName>
    </submittedName>
</protein>
<dbReference type="SUPFAM" id="SSF88659">
    <property type="entry name" value="Sigma3 and sigma4 domains of RNA polymerase sigma factors"/>
    <property type="match status" value="1"/>
</dbReference>
<dbReference type="InterPro" id="IPR007627">
    <property type="entry name" value="RNA_pol_sigma70_r2"/>
</dbReference>
<evidence type="ECO:0000256" key="1">
    <source>
        <dbReference type="ARBA" id="ARBA00010641"/>
    </source>
</evidence>
<reference evidence="8" key="1">
    <citation type="submission" date="2021-01" db="EMBL/GenBank/DDBJ databases">
        <title>Whole genome shotgun sequence of Spirilliplanes yamanashiensis NBRC 15828.</title>
        <authorList>
            <person name="Komaki H."/>
            <person name="Tamura T."/>
        </authorList>
    </citation>
    <scope>NUCLEOTIDE SEQUENCE</scope>
    <source>
        <strain evidence="8">NBRC 15828</strain>
    </source>
</reference>
<dbReference type="InterPro" id="IPR013324">
    <property type="entry name" value="RNA_pol_sigma_r3/r4-like"/>
</dbReference>
<feature type="domain" description="RNA polymerase sigma-70 region 2" evidence="6">
    <location>
        <begin position="30"/>
        <end position="96"/>
    </location>
</feature>
<evidence type="ECO:0000256" key="3">
    <source>
        <dbReference type="ARBA" id="ARBA00023082"/>
    </source>
</evidence>
<comment type="caution">
    <text evidence="8">The sequence shown here is derived from an EMBL/GenBank/DDBJ whole genome shotgun (WGS) entry which is preliminary data.</text>
</comment>
<dbReference type="InterPro" id="IPR036388">
    <property type="entry name" value="WH-like_DNA-bd_sf"/>
</dbReference>
<keyword evidence="4" id="KW-0238">DNA-binding</keyword>
<keyword evidence="2" id="KW-0805">Transcription regulation</keyword>
<dbReference type="Proteomes" id="UP000652013">
    <property type="component" value="Unassembled WGS sequence"/>
</dbReference>
<keyword evidence="9" id="KW-1185">Reference proteome</keyword>
<gene>
    <name evidence="8" type="ORF">Sya03_48900</name>
</gene>
<accession>A0A8J3YBI9</accession>
<dbReference type="Pfam" id="PF04542">
    <property type="entry name" value="Sigma70_r2"/>
    <property type="match status" value="1"/>
</dbReference>
<feature type="domain" description="RNA polymerase sigma factor 70 region 4 type 2" evidence="7">
    <location>
        <begin position="123"/>
        <end position="175"/>
    </location>
</feature>
<dbReference type="Gene3D" id="1.10.10.10">
    <property type="entry name" value="Winged helix-like DNA-binding domain superfamily/Winged helix DNA-binding domain"/>
    <property type="match status" value="1"/>
</dbReference>
<dbReference type="AlphaFoldDB" id="A0A8J3YBI9"/>
<dbReference type="GO" id="GO:0003677">
    <property type="term" value="F:DNA binding"/>
    <property type="evidence" value="ECO:0007669"/>
    <property type="project" value="UniProtKB-KW"/>
</dbReference>
<dbReference type="InterPro" id="IPR013325">
    <property type="entry name" value="RNA_pol_sigma_r2"/>
</dbReference>
<dbReference type="PANTHER" id="PTHR43133:SF8">
    <property type="entry name" value="RNA POLYMERASE SIGMA FACTOR HI_1459-RELATED"/>
    <property type="match status" value="1"/>
</dbReference>
<dbReference type="CDD" id="cd06171">
    <property type="entry name" value="Sigma70_r4"/>
    <property type="match status" value="1"/>
</dbReference>
<dbReference type="InterPro" id="IPR013249">
    <property type="entry name" value="RNA_pol_sigma70_r4_t2"/>
</dbReference>
<dbReference type="GO" id="GO:0006352">
    <property type="term" value="P:DNA-templated transcription initiation"/>
    <property type="evidence" value="ECO:0007669"/>
    <property type="project" value="InterPro"/>
</dbReference>
<dbReference type="SUPFAM" id="SSF88946">
    <property type="entry name" value="Sigma2 domain of RNA polymerase sigma factors"/>
    <property type="match status" value="1"/>
</dbReference>
<evidence type="ECO:0000256" key="5">
    <source>
        <dbReference type="ARBA" id="ARBA00023163"/>
    </source>
</evidence>
<dbReference type="GO" id="GO:0016987">
    <property type="term" value="F:sigma factor activity"/>
    <property type="evidence" value="ECO:0007669"/>
    <property type="project" value="UniProtKB-KW"/>
</dbReference>
<evidence type="ECO:0000313" key="8">
    <source>
        <dbReference type="EMBL" id="GIJ05538.1"/>
    </source>
</evidence>
<evidence type="ECO:0000256" key="2">
    <source>
        <dbReference type="ARBA" id="ARBA00023015"/>
    </source>
</evidence>
<dbReference type="PANTHER" id="PTHR43133">
    <property type="entry name" value="RNA POLYMERASE ECF-TYPE SIGMA FACTO"/>
    <property type="match status" value="1"/>
</dbReference>
<evidence type="ECO:0000313" key="9">
    <source>
        <dbReference type="Proteomes" id="UP000652013"/>
    </source>
</evidence>
<evidence type="ECO:0000259" key="7">
    <source>
        <dbReference type="Pfam" id="PF08281"/>
    </source>
</evidence>
<dbReference type="RefSeq" id="WP_203940747.1">
    <property type="nucleotide sequence ID" value="NZ_BAAAGJ010000005.1"/>
</dbReference>
<dbReference type="Gene3D" id="1.10.1740.10">
    <property type="match status" value="1"/>
</dbReference>
<organism evidence="8 9">
    <name type="scientific">Spirilliplanes yamanashiensis</name>
    <dbReference type="NCBI Taxonomy" id="42233"/>
    <lineage>
        <taxon>Bacteria</taxon>
        <taxon>Bacillati</taxon>
        <taxon>Actinomycetota</taxon>
        <taxon>Actinomycetes</taxon>
        <taxon>Micromonosporales</taxon>
        <taxon>Micromonosporaceae</taxon>
        <taxon>Spirilliplanes</taxon>
    </lineage>
</organism>
<evidence type="ECO:0000256" key="4">
    <source>
        <dbReference type="ARBA" id="ARBA00023125"/>
    </source>
</evidence>
<keyword evidence="3" id="KW-0731">Sigma factor</keyword>